<dbReference type="PANTHER" id="PTHR31642">
    <property type="entry name" value="TRICHOTHECENE 3-O-ACETYLTRANSFERASE"/>
    <property type="match status" value="1"/>
</dbReference>
<dbReference type="HOGENOM" id="CLU_014546_2_0_1"/>
<dbReference type="InterPro" id="IPR050317">
    <property type="entry name" value="Plant_Fungal_Acyltransferase"/>
</dbReference>
<dbReference type="AlphaFoldDB" id="A0A061E362"/>
<keyword evidence="3" id="KW-1185">Reference proteome</keyword>
<evidence type="ECO:0000313" key="3">
    <source>
        <dbReference type="Proteomes" id="UP000026915"/>
    </source>
</evidence>
<dbReference type="Gramene" id="EOX98776">
    <property type="protein sequence ID" value="EOX98776"/>
    <property type="gene ID" value="TCM_007466"/>
</dbReference>
<dbReference type="Pfam" id="PF02458">
    <property type="entry name" value="Transferase"/>
    <property type="match status" value="1"/>
</dbReference>
<dbReference type="Proteomes" id="UP000026915">
    <property type="component" value="Chromosome 2"/>
</dbReference>
<dbReference type="eggNOG" id="ENOG502QS3E">
    <property type="taxonomic scope" value="Eukaryota"/>
</dbReference>
<evidence type="ECO:0000313" key="2">
    <source>
        <dbReference type="EMBL" id="EOX98776.1"/>
    </source>
</evidence>
<reference evidence="2 3" key="1">
    <citation type="journal article" date="2013" name="Genome Biol.">
        <title>The genome sequence of the most widely cultivated cacao type and its use to identify candidate genes regulating pod color.</title>
        <authorList>
            <person name="Motamayor J.C."/>
            <person name="Mockaitis K."/>
            <person name="Schmutz J."/>
            <person name="Haiminen N."/>
            <person name="Iii D.L."/>
            <person name="Cornejo O."/>
            <person name="Findley S.D."/>
            <person name="Zheng P."/>
            <person name="Utro F."/>
            <person name="Royaert S."/>
            <person name="Saski C."/>
            <person name="Jenkins J."/>
            <person name="Podicheti R."/>
            <person name="Zhao M."/>
            <person name="Scheffler B.E."/>
            <person name="Stack J.C."/>
            <person name="Feltus F.A."/>
            <person name="Mustiga G.M."/>
            <person name="Amores F."/>
            <person name="Phillips W."/>
            <person name="Marelli J.P."/>
            <person name="May G.D."/>
            <person name="Shapiro H."/>
            <person name="Ma J."/>
            <person name="Bustamante C.D."/>
            <person name="Schnell R.J."/>
            <person name="Main D."/>
            <person name="Gilbert D."/>
            <person name="Parida L."/>
            <person name="Kuhn D.N."/>
        </authorList>
    </citation>
    <scope>NUCLEOTIDE SEQUENCE [LARGE SCALE GENOMIC DNA]</scope>
    <source>
        <strain evidence="3">cv. Matina 1-6</strain>
    </source>
</reference>
<dbReference type="Gene3D" id="3.30.559.10">
    <property type="entry name" value="Chloramphenicol acetyltransferase-like domain"/>
    <property type="match status" value="2"/>
</dbReference>
<name>A0A061E362_THECC</name>
<sequence length="434" mass="49002">MEACNETGKILTVKKQEPVLVRPAEKTLDGLYLLSNLDQTFPYPIEIAFAYRKRTENAADIIKESLAKILVKFHPFAGCLSETWDEKMIVRCSGEGVPFVEAVSNYTIEELGDISRVDPVKLRQLVHNLDNVESILDVPLLTVQITRFKCGGTVLGIAMNHVLVDGKALADFLNSWAQITKGLPLSVDPYLDRSILSARQPPRIDIPHPEYVGKERPMKNMTLQIQEPIVYQSFCFEPKKIDQLKLMAKQDEFAAPPTSFEVISALMWIMRTKAFKIEPHKTTKLLTAVDGRPKFKPALPECFFGNGIAWSCAQCTAGDLVEKPFSFAVNIVHEAIKEVTEDYIKSAIDYYELTRGGLEMENTCWISKWSRLTFYDLDFGWGKPQQVAPASMVDNLVLTLSQEKDSKNIILSLGLPESVMKEFQMLMLSELNRE</sequence>
<gene>
    <name evidence="2" type="ORF">TCM_007466</name>
</gene>
<organism evidence="2 3">
    <name type="scientific">Theobroma cacao</name>
    <name type="common">Cacao</name>
    <name type="synonym">Cocoa</name>
    <dbReference type="NCBI Taxonomy" id="3641"/>
    <lineage>
        <taxon>Eukaryota</taxon>
        <taxon>Viridiplantae</taxon>
        <taxon>Streptophyta</taxon>
        <taxon>Embryophyta</taxon>
        <taxon>Tracheophyta</taxon>
        <taxon>Spermatophyta</taxon>
        <taxon>Magnoliopsida</taxon>
        <taxon>eudicotyledons</taxon>
        <taxon>Gunneridae</taxon>
        <taxon>Pentapetalae</taxon>
        <taxon>rosids</taxon>
        <taxon>malvids</taxon>
        <taxon>Malvales</taxon>
        <taxon>Malvaceae</taxon>
        <taxon>Byttnerioideae</taxon>
        <taxon>Theobroma</taxon>
    </lineage>
</organism>
<evidence type="ECO:0000256" key="1">
    <source>
        <dbReference type="ARBA" id="ARBA00009861"/>
    </source>
</evidence>
<protein>
    <submittedName>
        <fullName evidence="2">HXXXD-type acyl-transferase family protein, putative</fullName>
    </submittedName>
</protein>
<dbReference type="OMA" id="ISALMWI"/>
<proteinExistence type="inferred from homology"/>
<accession>A0A061E362</accession>
<dbReference type="PANTHER" id="PTHR31642:SF221">
    <property type="entry name" value="O-ACYLTRANSFERASE WSD1 C-TERMINAL DOMAIN-CONTAINING PROTEIN"/>
    <property type="match status" value="1"/>
</dbReference>
<dbReference type="InParanoid" id="A0A061E362"/>
<dbReference type="GO" id="GO:0016747">
    <property type="term" value="F:acyltransferase activity, transferring groups other than amino-acyl groups"/>
    <property type="evidence" value="ECO:0000318"/>
    <property type="project" value="GO_Central"/>
</dbReference>
<dbReference type="InterPro" id="IPR023213">
    <property type="entry name" value="CAT-like_dom_sf"/>
</dbReference>
<comment type="similarity">
    <text evidence="1">Belongs to the plant acyltransferase family.</text>
</comment>
<dbReference type="STRING" id="3641.A0A061E362"/>
<dbReference type="EMBL" id="CM001880">
    <property type="protein sequence ID" value="EOX98776.1"/>
    <property type="molecule type" value="Genomic_DNA"/>
</dbReference>